<feature type="compositionally biased region" description="Basic and acidic residues" evidence="6">
    <location>
        <begin position="894"/>
        <end position="904"/>
    </location>
</feature>
<keyword evidence="5 7" id="KW-0472">Membrane</keyword>
<protein>
    <submittedName>
        <fullName evidence="9">Type IV secretion system DNA-binding domain-containing protein</fullName>
    </submittedName>
</protein>
<dbReference type="PANTHER" id="PTHR37937:SF1">
    <property type="entry name" value="CONJUGATIVE TRANSFER: DNA TRANSPORT"/>
    <property type="match status" value="1"/>
</dbReference>
<dbReference type="GO" id="GO:0003677">
    <property type="term" value="F:DNA binding"/>
    <property type="evidence" value="ECO:0007669"/>
    <property type="project" value="UniProtKB-KW"/>
</dbReference>
<evidence type="ECO:0000256" key="1">
    <source>
        <dbReference type="ARBA" id="ARBA00004651"/>
    </source>
</evidence>
<dbReference type="GO" id="GO:0005886">
    <property type="term" value="C:plasma membrane"/>
    <property type="evidence" value="ECO:0007669"/>
    <property type="project" value="UniProtKB-SubCell"/>
</dbReference>
<feature type="transmembrane region" description="Helical" evidence="7">
    <location>
        <begin position="211"/>
        <end position="229"/>
    </location>
</feature>
<feature type="transmembrane region" description="Helical" evidence="7">
    <location>
        <begin position="6"/>
        <end position="23"/>
    </location>
</feature>
<evidence type="ECO:0000256" key="5">
    <source>
        <dbReference type="ARBA" id="ARBA00023136"/>
    </source>
</evidence>
<dbReference type="SUPFAM" id="SSF52540">
    <property type="entry name" value="P-loop containing nucleoside triphosphate hydrolases"/>
    <property type="match status" value="1"/>
</dbReference>
<feature type="domain" description="Type IV secretion system coupling protein TraD DNA-binding" evidence="8">
    <location>
        <begin position="642"/>
        <end position="771"/>
    </location>
</feature>
<feature type="region of interest" description="Disordered" evidence="6">
    <location>
        <begin position="833"/>
        <end position="933"/>
    </location>
</feature>
<name>A0AB73BPT2_9LACO</name>
<feature type="region of interest" description="Disordered" evidence="6">
    <location>
        <begin position="1211"/>
        <end position="1240"/>
    </location>
</feature>
<keyword evidence="9" id="KW-0238">DNA-binding</keyword>
<dbReference type="PANTHER" id="PTHR37937">
    <property type="entry name" value="CONJUGATIVE TRANSFER: DNA TRANSPORT"/>
    <property type="match status" value="1"/>
</dbReference>
<evidence type="ECO:0000256" key="2">
    <source>
        <dbReference type="ARBA" id="ARBA00022475"/>
    </source>
</evidence>
<feature type="transmembrane region" description="Helical" evidence="7">
    <location>
        <begin position="113"/>
        <end position="137"/>
    </location>
</feature>
<dbReference type="InterPro" id="IPR019476">
    <property type="entry name" value="T4SS_TraD_DNA-bd"/>
</dbReference>
<keyword evidence="3 7" id="KW-0812">Transmembrane</keyword>
<feature type="transmembrane region" description="Helical" evidence="7">
    <location>
        <begin position="85"/>
        <end position="107"/>
    </location>
</feature>
<dbReference type="InterPro" id="IPR027417">
    <property type="entry name" value="P-loop_NTPase"/>
</dbReference>
<comment type="caution">
    <text evidence="9">The sequence shown here is derived from an EMBL/GenBank/DDBJ whole genome shotgun (WGS) entry which is preliminary data.</text>
</comment>
<dbReference type="Pfam" id="PF10412">
    <property type="entry name" value="TrwB_AAD_bind"/>
    <property type="match status" value="1"/>
</dbReference>
<evidence type="ECO:0000256" key="6">
    <source>
        <dbReference type="SAM" id="MobiDB-lite"/>
    </source>
</evidence>
<evidence type="ECO:0000313" key="10">
    <source>
        <dbReference type="Proteomes" id="UP000322051"/>
    </source>
</evidence>
<accession>A0AB73BPT2</accession>
<feature type="compositionally biased region" description="Basic residues" evidence="6">
    <location>
        <begin position="868"/>
        <end position="878"/>
    </location>
</feature>
<keyword evidence="2" id="KW-1003">Cell membrane</keyword>
<evidence type="ECO:0000256" key="3">
    <source>
        <dbReference type="ARBA" id="ARBA00022692"/>
    </source>
</evidence>
<evidence type="ECO:0000259" key="8">
    <source>
        <dbReference type="Pfam" id="PF10412"/>
    </source>
</evidence>
<dbReference type="Gene3D" id="3.40.50.300">
    <property type="entry name" value="P-loop containing nucleotide triphosphate hydrolases"/>
    <property type="match status" value="1"/>
</dbReference>
<dbReference type="AlphaFoldDB" id="A0AB73BPT2"/>
<reference evidence="9 10" key="1">
    <citation type="submission" date="2019-09" db="EMBL/GenBank/DDBJ databases">
        <title>Comparative analysis of L. crispatus genomes revealed niche specific adaptation to different host and body sites.</title>
        <authorList>
            <person name="Pan M."/>
            <person name="Hidalgo-Cantabrana C."/>
            <person name="Barrangou R."/>
        </authorList>
    </citation>
    <scope>NUCLEOTIDE SEQUENCE [LARGE SCALE GENOMIC DNA]</scope>
    <source>
        <strain evidence="9 10">NCK973</strain>
    </source>
</reference>
<comment type="subcellular location">
    <subcellularLocation>
        <location evidence="1">Cell membrane</location>
        <topology evidence="1">Multi-pass membrane protein</topology>
    </subcellularLocation>
</comment>
<sequence>MTNQAPYWAFFIVLLACCILPKIELKARKIAFPYTLKIIERRFFMLEKIQGWIDDFTHIQDKIFSFLDNMELEQAITTLESFQKLCWIVPCVVGGIEVILLGIPIINTLNFQYLILLFFLVCSLNLVASFVIGRYLFYFYSRQTKLDPKEKIATLWSVQKTSDLQTCITEAVIAALPVTFTVLPYLEFLRLHPTVEGWTVAMTDELSGNPYILRIFIMSIPFIFGLYLYQRVKAQEQIQKPNINEWMAGFQYHKRELHSVLSGVPKQKGKLVGPEPYIVLGTSIQTGDLVELPPVNRRQNSVYFGPVGAGKTSTIFKPQIKQDIDYYLRFIRDYPKISKDPGFMKDENNIASHYLNGFAVIETSNDLCRSVYEMCIKMGVPKDKIVWLDPTNPKTPALNLLRGPVDTVVETVSNIIAGVKADNNDFFKQAERSHLKNFIFLLKLSCVYENKIATFPDLMALYNDIYVVVEKMKVLDNYVEALNVKLDEAKKDYDDSPDDEDAQTRYQELFDKYEVAYGTSAWFHNHIKVATFGQGVLKQKSGPHEGEVMWIDDQAENVQGLKNTLDDLSKNKYLRRVLFRDSGDFNLDSLLYNGGILLCNTAKAELQDALASRLGQIYLMSLQGATFRRIPNAAPMFALYADEFPDFVSEAFKSYIAQARKFFVPITVCSQSPSQLSYSFGQDFFNTLMTNMLTRGTFGDLGAQDAQLLEPFFGEHSEVDESMNDQEIDLTADQDSNRRMISARRSMKPNITAAQIQALPKFTIAIRRPSKAGSEMFDLIKTHYLTDEDLLNDPNVFDINNPKDYEAYDEMMSNSKNINQDFDEVDKEIIAEVESDKLTLPSEKGSKKPNGDGKPSEGNNADDDLKRSHGGKGGKKKSAQSGVDDFEDEMMNPNKDKDKNATPEEKDDEFSNGAGESIEEAEKDGKGTGEIFTAVDDDDAGVNIGALDDTDLTQVGDAIPPTVEEVQKEKEKVRKLAHTAVHKADGEGHGGNNRLNTGVETASHLNEVPNSDAASVIKKAKETVKTENESDKSDMDDIFSDFDQAVDTKNASTLPDSESEEKDKMLIKKGDKLLETKKDRHSMDEMRNMNDKAYIENLQKETAHDLEQGLAAIARDFTITDDEKLAKLQKFRDDNYENILSTWPDAETSHKVLSRINSVIKKQAVKAGKKPEPINKNDDLESMMRKTKESGSKEALANELSNMLAQFGDEALTTGADRGETGGGFMEDGDPFLQQHGMDD</sequence>
<evidence type="ECO:0000313" key="9">
    <source>
        <dbReference type="EMBL" id="KAA8797912.1"/>
    </source>
</evidence>
<keyword evidence="4 7" id="KW-1133">Transmembrane helix</keyword>
<dbReference type="Proteomes" id="UP000322051">
    <property type="component" value="Unassembled WGS sequence"/>
</dbReference>
<proteinExistence type="predicted"/>
<evidence type="ECO:0000256" key="7">
    <source>
        <dbReference type="SAM" id="Phobius"/>
    </source>
</evidence>
<feature type="compositionally biased region" description="Basic and acidic residues" evidence="6">
    <location>
        <begin position="844"/>
        <end position="855"/>
    </location>
</feature>
<dbReference type="InterPro" id="IPR051539">
    <property type="entry name" value="T4SS-coupling_protein"/>
</dbReference>
<dbReference type="EMBL" id="VUAO01000012">
    <property type="protein sequence ID" value="KAA8797912.1"/>
    <property type="molecule type" value="Genomic_DNA"/>
</dbReference>
<evidence type="ECO:0000256" key="4">
    <source>
        <dbReference type="ARBA" id="ARBA00022989"/>
    </source>
</evidence>
<organism evidence="9 10">
    <name type="scientific">Lactobacillus crispatus</name>
    <dbReference type="NCBI Taxonomy" id="47770"/>
    <lineage>
        <taxon>Bacteria</taxon>
        <taxon>Bacillati</taxon>
        <taxon>Bacillota</taxon>
        <taxon>Bacilli</taxon>
        <taxon>Lactobacillales</taxon>
        <taxon>Lactobacillaceae</taxon>
        <taxon>Lactobacillus</taxon>
    </lineage>
</organism>
<gene>
    <name evidence="9" type="ORF">F1C02_05435</name>
</gene>